<name>A0ABD3XH95_SINWO</name>
<dbReference type="AlphaFoldDB" id="A0ABD3XH95"/>
<reference evidence="1 2" key="1">
    <citation type="submission" date="2024-11" db="EMBL/GenBank/DDBJ databases">
        <title>Chromosome-level genome assembly of the freshwater bivalve Anodonta woodiana.</title>
        <authorList>
            <person name="Chen X."/>
        </authorList>
    </citation>
    <scope>NUCLEOTIDE SEQUENCE [LARGE SCALE GENOMIC DNA]</scope>
    <source>
        <strain evidence="1">MN2024</strain>
        <tissue evidence="1">Gills</tissue>
    </source>
</reference>
<dbReference type="EMBL" id="JBJQND010000002">
    <property type="protein sequence ID" value="KAL3885632.1"/>
    <property type="molecule type" value="Genomic_DNA"/>
</dbReference>
<comment type="caution">
    <text evidence="1">The sequence shown here is derived from an EMBL/GenBank/DDBJ whole genome shotgun (WGS) entry which is preliminary data.</text>
</comment>
<gene>
    <name evidence="1" type="ORF">ACJMK2_025682</name>
</gene>
<organism evidence="1 2">
    <name type="scientific">Sinanodonta woodiana</name>
    <name type="common">Chinese pond mussel</name>
    <name type="synonym">Anodonta woodiana</name>
    <dbReference type="NCBI Taxonomy" id="1069815"/>
    <lineage>
        <taxon>Eukaryota</taxon>
        <taxon>Metazoa</taxon>
        <taxon>Spiralia</taxon>
        <taxon>Lophotrochozoa</taxon>
        <taxon>Mollusca</taxon>
        <taxon>Bivalvia</taxon>
        <taxon>Autobranchia</taxon>
        <taxon>Heteroconchia</taxon>
        <taxon>Palaeoheterodonta</taxon>
        <taxon>Unionida</taxon>
        <taxon>Unionoidea</taxon>
        <taxon>Unionidae</taxon>
        <taxon>Unioninae</taxon>
        <taxon>Sinanodonta</taxon>
    </lineage>
</organism>
<evidence type="ECO:0000313" key="2">
    <source>
        <dbReference type="Proteomes" id="UP001634394"/>
    </source>
</evidence>
<evidence type="ECO:0000313" key="1">
    <source>
        <dbReference type="EMBL" id="KAL3885632.1"/>
    </source>
</evidence>
<protein>
    <submittedName>
        <fullName evidence="1">Uncharacterized protein</fullName>
    </submittedName>
</protein>
<sequence>MGCQGSEETRTSIHTVYCARLHKCMEGQTFGKPDSVVFFFCMMALSNMLNLKVASAYTATNGSQDYICVKQNCVFTPMFFDPAKTTIIILWTNTNTTKTTASSRKEKHRGFPTTLYHGIIDSNIQIISSPKSAKSAVGTHAESIREIMLGFTTWMEETVFEDVQIPPS</sequence>
<accession>A0ABD3XH95</accession>
<keyword evidence="2" id="KW-1185">Reference proteome</keyword>
<proteinExistence type="predicted"/>
<dbReference type="Proteomes" id="UP001634394">
    <property type="component" value="Unassembled WGS sequence"/>
</dbReference>